<dbReference type="InterPro" id="IPR001094">
    <property type="entry name" value="Flavdoxin-like"/>
</dbReference>
<dbReference type="PROSITE" id="PS50902">
    <property type="entry name" value="FLAVODOXIN_LIKE"/>
    <property type="match status" value="1"/>
</dbReference>
<dbReference type="InterPro" id="IPR008254">
    <property type="entry name" value="Flavodoxin/NO_synth"/>
</dbReference>
<name>A0A7Y4P6G0_9BURK</name>
<feature type="transmembrane region" description="Helical" evidence="4">
    <location>
        <begin position="12"/>
        <end position="33"/>
    </location>
</feature>
<dbReference type="InterPro" id="IPR005625">
    <property type="entry name" value="PepSY-ass_TM"/>
</dbReference>
<dbReference type="InterPro" id="IPR001433">
    <property type="entry name" value="OxRdtase_FAD/NAD-bd"/>
</dbReference>
<keyword evidence="1" id="KW-0285">Flavoprotein</keyword>
<feature type="transmembrane region" description="Helical" evidence="4">
    <location>
        <begin position="335"/>
        <end position="359"/>
    </location>
</feature>
<dbReference type="InterPro" id="IPR017938">
    <property type="entry name" value="Riboflavin_synthase-like_b-brl"/>
</dbReference>
<dbReference type="SUPFAM" id="SSF63380">
    <property type="entry name" value="Riboflavin synthase domain-like"/>
    <property type="match status" value="1"/>
</dbReference>
<evidence type="ECO:0000313" key="8">
    <source>
        <dbReference type="Proteomes" id="UP000541421"/>
    </source>
</evidence>
<feature type="domain" description="FAD-binding FR-type" evidence="6">
    <location>
        <begin position="537"/>
        <end position="707"/>
    </location>
</feature>
<dbReference type="Pfam" id="PF00258">
    <property type="entry name" value="Flavodoxin_1"/>
    <property type="match status" value="1"/>
</dbReference>
<organism evidence="7 8">
    <name type="scientific">Pelistega europaea</name>
    <dbReference type="NCBI Taxonomy" id="106147"/>
    <lineage>
        <taxon>Bacteria</taxon>
        <taxon>Pseudomonadati</taxon>
        <taxon>Pseudomonadota</taxon>
        <taxon>Betaproteobacteria</taxon>
        <taxon>Burkholderiales</taxon>
        <taxon>Alcaligenaceae</taxon>
        <taxon>Pelistega</taxon>
    </lineage>
</organism>
<keyword evidence="2" id="KW-0288">FMN</keyword>
<dbReference type="InterPro" id="IPR001709">
    <property type="entry name" value="Flavoprot_Pyr_Nucl_cyt_Rdtase"/>
</dbReference>
<keyword evidence="3" id="KW-0813">Transport</keyword>
<accession>A0A7Y4P6G0</accession>
<dbReference type="GO" id="GO:0016491">
    <property type="term" value="F:oxidoreductase activity"/>
    <property type="evidence" value="ECO:0007669"/>
    <property type="project" value="InterPro"/>
</dbReference>
<dbReference type="PRINTS" id="PR00371">
    <property type="entry name" value="FPNCR"/>
</dbReference>
<dbReference type="Pfam" id="PF00175">
    <property type="entry name" value="NAD_binding_1"/>
    <property type="match status" value="1"/>
</dbReference>
<gene>
    <name evidence="7" type="ORF">HKX40_06125</name>
</gene>
<dbReference type="InterPro" id="IPR017927">
    <property type="entry name" value="FAD-bd_FR_type"/>
</dbReference>
<reference evidence="7 8" key="1">
    <citation type="submission" date="2020-05" db="EMBL/GenBank/DDBJ databases">
        <authorList>
            <person name="Niu N."/>
        </authorList>
    </citation>
    <scope>NUCLEOTIDE SEQUENCE [LARGE SCALE GENOMIC DNA]</scope>
    <source>
        <strain evidence="7 8">LMG10982</strain>
    </source>
</reference>
<keyword evidence="4" id="KW-1133">Transmembrane helix</keyword>
<dbReference type="SUPFAM" id="SSF52343">
    <property type="entry name" value="Ferredoxin reductase-like, C-terminal NADP-linked domain"/>
    <property type="match status" value="1"/>
</dbReference>
<comment type="caution">
    <text evidence="7">The sequence shown here is derived from an EMBL/GenBank/DDBJ whole genome shotgun (WGS) entry which is preliminary data.</text>
</comment>
<dbReference type="PANTHER" id="PTHR34219:SF3">
    <property type="entry name" value="BLL7967 PROTEIN"/>
    <property type="match status" value="1"/>
</dbReference>
<feature type="transmembrane region" description="Helical" evidence="4">
    <location>
        <begin position="140"/>
        <end position="160"/>
    </location>
</feature>
<dbReference type="GO" id="GO:0010181">
    <property type="term" value="F:FMN binding"/>
    <property type="evidence" value="ECO:0007669"/>
    <property type="project" value="InterPro"/>
</dbReference>
<keyword evidence="8" id="KW-1185">Reference proteome</keyword>
<keyword evidence="4" id="KW-0472">Membrane</keyword>
<dbReference type="PRINTS" id="PR00369">
    <property type="entry name" value="FLAVODOXIN"/>
</dbReference>
<evidence type="ECO:0000256" key="2">
    <source>
        <dbReference type="ARBA" id="ARBA00022643"/>
    </source>
</evidence>
<dbReference type="Proteomes" id="UP000541421">
    <property type="component" value="Unassembled WGS sequence"/>
</dbReference>
<dbReference type="SUPFAM" id="SSF52218">
    <property type="entry name" value="Flavoproteins"/>
    <property type="match status" value="1"/>
</dbReference>
<evidence type="ECO:0000256" key="1">
    <source>
        <dbReference type="ARBA" id="ARBA00022630"/>
    </source>
</evidence>
<dbReference type="Gene3D" id="3.40.50.80">
    <property type="entry name" value="Nucleotide-binding domain of ferredoxin-NADP reductase (FNR) module"/>
    <property type="match status" value="1"/>
</dbReference>
<feature type="transmembrane region" description="Helical" evidence="4">
    <location>
        <begin position="181"/>
        <end position="207"/>
    </location>
</feature>
<dbReference type="InterPro" id="IPR039261">
    <property type="entry name" value="FNR_nucleotide-bd"/>
</dbReference>
<evidence type="ECO:0000313" key="7">
    <source>
        <dbReference type="EMBL" id="NOL49710.1"/>
    </source>
</evidence>
<dbReference type="AlphaFoldDB" id="A0A7Y4P6G0"/>
<dbReference type="CDD" id="cd06200">
    <property type="entry name" value="SiR_like1"/>
    <property type="match status" value="1"/>
</dbReference>
<evidence type="ECO:0000256" key="4">
    <source>
        <dbReference type="SAM" id="Phobius"/>
    </source>
</evidence>
<sequence length="846" mass="95626">MFKKCLFQIHWFFGITVGLLLSLIGITGAILSYEEEILRWINSDSYKVQAEVSPRLTPAELYQHFMQQNPNAIINSITVNTSPTEAATVNIVQEGARHGLNVMVNPYTAQTLPSVRGMVFFKYVELIHRGLIAGMTGRQVVGFCMLMLIFFVLSGIYLRWPSKHSIKQWLFLKPQLTGRNFIWNLHAVVGTWMVVFYLLFAVTGLTWSYSWWRSGFYTVLGVENVQRNAPNSSVNTPSLSSNDTTQLMQQAWDSFHRQLGSNYSSLTINTPKDTQTVNISFFDAIPQHEHARNSATYQVANDSFNKISLYADKPLNQKIASSILPVHSGSFFGGWFRFLAMLASLLMPLFFVTGWLLYLKRRQQKRLTLQARTRLGSTVSTDAAWSIFFATQTGTAEQLAYDTAQQFNKANISCRVTPLSDCTVEQLIKQEKVLFIVSTYGSGDAPDAAAQFVKYQLSQHPDLSHLRFALLALGSQDYADTFCGFGAKLNQWLIDSHATPLFDWIKVSDGNSQSILQWYQSLAQVLGQDLSVTLPTKVFTKWHMVKRQCINKGSLGEPVYQLYLQPQGAVVSQTGNALVELSATPDEMAVSWQAGDIVEVLCGNSAERLQHFAQQYGLPTNVMADFIYRDLIHVPIDWDKKAEHLDLLPTREYSIASLPEEGEVQLLIRQKHVDGGLGLGSGWMTQYAPQDNDILMHIRSNPSFHLLNNEAPAIFIANGTGLAGVLSLIKQRCSQHQIQNWLLFGERQQQYDFFCSNQIQAWQQQGMLRHVDCAFSRDQHTKVYVQDLLIQQAQRLQQWVEQGAVIYVCGSLQGMAAGVDKALRQVLGDQQLEQLKIQQRYKRDVY</sequence>
<keyword evidence="4" id="KW-0812">Transmembrane</keyword>
<feature type="domain" description="Flavodoxin-like" evidence="5">
    <location>
        <begin position="385"/>
        <end position="523"/>
    </location>
</feature>
<evidence type="ECO:0000259" key="5">
    <source>
        <dbReference type="PROSITE" id="PS50902"/>
    </source>
</evidence>
<dbReference type="Pfam" id="PF03929">
    <property type="entry name" value="PepSY_TM"/>
    <property type="match status" value="1"/>
</dbReference>
<dbReference type="InterPro" id="IPR029039">
    <property type="entry name" value="Flavoprotein-like_sf"/>
</dbReference>
<proteinExistence type="predicted"/>
<dbReference type="Gene3D" id="3.40.50.360">
    <property type="match status" value="1"/>
</dbReference>
<dbReference type="RefSeq" id="WP_171588686.1">
    <property type="nucleotide sequence ID" value="NZ_JABGBO010000005.1"/>
</dbReference>
<evidence type="ECO:0000256" key="3">
    <source>
        <dbReference type="ARBA" id="ARBA00022982"/>
    </source>
</evidence>
<dbReference type="PROSITE" id="PS51384">
    <property type="entry name" value="FAD_FR"/>
    <property type="match status" value="1"/>
</dbReference>
<dbReference type="PANTHER" id="PTHR34219">
    <property type="entry name" value="IRON-REGULATED INNER MEMBRANE PROTEIN-RELATED"/>
    <property type="match status" value="1"/>
</dbReference>
<evidence type="ECO:0000259" key="6">
    <source>
        <dbReference type="PROSITE" id="PS51384"/>
    </source>
</evidence>
<keyword evidence="3" id="KW-0249">Electron transport</keyword>
<protein>
    <submittedName>
        <fullName evidence="7">Uncharacterized protein</fullName>
    </submittedName>
</protein>
<dbReference type="EMBL" id="JABGBO010000005">
    <property type="protein sequence ID" value="NOL49710.1"/>
    <property type="molecule type" value="Genomic_DNA"/>
</dbReference>